<dbReference type="EMBL" id="JBHTBS010000004">
    <property type="protein sequence ID" value="MFC7337541.1"/>
    <property type="molecule type" value="Genomic_DNA"/>
</dbReference>
<accession>A0ABW2L7Q3</accession>
<organism evidence="1 2">
    <name type="scientific">Haloferula chungangensis</name>
    <dbReference type="NCBI Taxonomy" id="1048331"/>
    <lineage>
        <taxon>Bacteria</taxon>
        <taxon>Pseudomonadati</taxon>
        <taxon>Verrucomicrobiota</taxon>
        <taxon>Verrucomicrobiia</taxon>
        <taxon>Verrucomicrobiales</taxon>
        <taxon>Verrucomicrobiaceae</taxon>
        <taxon>Haloferula</taxon>
    </lineage>
</organism>
<evidence type="ECO:0000313" key="2">
    <source>
        <dbReference type="Proteomes" id="UP001596472"/>
    </source>
</evidence>
<protein>
    <recommendedName>
        <fullName evidence="3">Secreted protein</fullName>
    </recommendedName>
</protein>
<dbReference type="RefSeq" id="WP_379711918.1">
    <property type="nucleotide sequence ID" value="NZ_JBHTBS010000004.1"/>
</dbReference>
<evidence type="ECO:0000313" key="1">
    <source>
        <dbReference type="EMBL" id="MFC7337541.1"/>
    </source>
</evidence>
<proteinExistence type="predicted"/>
<comment type="caution">
    <text evidence="1">The sequence shown here is derived from an EMBL/GenBank/DDBJ whole genome shotgun (WGS) entry which is preliminary data.</text>
</comment>
<sequence>MIRKATAYVLLLLLGLYLPAASMSVHLCVKPTSGDDLSCVIAAPDCCEEDHADAKPCCEEQDCCIDLPSLPDGMEPQLIAAPAPVALPAPLLLADDFSLLPMREHWLATSSDRAPPLPPGAPIRIAHGVWRL</sequence>
<gene>
    <name evidence="1" type="ORF">ACFQY0_10165</name>
</gene>
<dbReference type="Proteomes" id="UP001596472">
    <property type="component" value="Unassembled WGS sequence"/>
</dbReference>
<evidence type="ECO:0008006" key="3">
    <source>
        <dbReference type="Google" id="ProtNLM"/>
    </source>
</evidence>
<name>A0ABW2L7Q3_9BACT</name>
<keyword evidence="2" id="KW-1185">Reference proteome</keyword>
<reference evidence="2" key="1">
    <citation type="journal article" date="2019" name="Int. J. Syst. Evol. Microbiol.">
        <title>The Global Catalogue of Microorganisms (GCM) 10K type strain sequencing project: providing services to taxonomists for standard genome sequencing and annotation.</title>
        <authorList>
            <consortium name="The Broad Institute Genomics Platform"/>
            <consortium name="The Broad Institute Genome Sequencing Center for Infectious Disease"/>
            <person name="Wu L."/>
            <person name="Ma J."/>
        </authorList>
    </citation>
    <scope>NUCLEOTIDE SEQUENCE [LARGE SCALE GENOMIC DNA]</scope>
    <source>
        <strain evidence="2">CGMCC 4.1467</strain>
    </source>
</reference>